<dbReference type="Proteomes" id="UP001321760">
    <property type="component" value="Unassembled WGS sequence"/>
</dbReference>
<reference evidence="1" key="1">
    <citation type="journal article" date="2023" name="Mol. Phylogenet. Evol.">
        <title>Genome-scale phylogeny and comparative genomics of the fungal order Sordariales.</title>
        <authorList>
            <person name="Hensen N."/>
            <person name="Bonometti L."/>
            <person name="Westerberg I."/>
            <person name="Brannstrom I.O."/>
            <person name="Guillou S."/>
            <person name="Cros-Aarteil S."/>
            <person name="Calhoun S."/>
            <person name="Haridas S."/>
            <person name="Kuo A."/>
            <person name="Mondo S."/>
            <person name="Pangilinan J."/>
            <person name="Riley R."/>
            <person name="LaButti K."/>
            <person name="Andreopoulos B."/>
            <person name="Lipzen A."/>
            <person name="Chen C."/>
            <person name="Yan M."/>
            <person name="Daum C."/>
            <person name="Ng V."/>
            <person name="Clum A."/>
            <person name="Steindorff A."/>
            <person name="Ohm R.A."/>
            <person name="Martin F."/>
            <person name="Silar P."/>
            <person name="Natvig D.O."/>
            <person name="Lalanne C."/>
            <person name="Gautier V."/>
            <person name="Ament-Velasquez S.L."/>
            <person name="Kruys A."/>
            <person name="Hutchinson M.I."/>
            <person name="Powell A.J."/>
            <person name="Barry K."/>
            <person name="Miller A.N."/>
            <person name="Grigoriev I.V."/>
            <person name="Debuchy R."/>
            <person name="Gladieux P."/>
            <person name="Hiltunen Thoren M."/>
            <person name="Johannesson H."/>
        </authorList>
    </citation>
    <scope>NUCLEOTIDE SEQUENCE</scope>
    <source>
        <strain evidence="1">PSN243</strain>
    </source>
</reference>
<gene>
    <name evidence="1" type="ORF">QBC34DRAFT_424162</name>
</gene>
<dbReference type="EMBL" id="MU865929">
    <property type="protein sequence ID" value="KAK4451318.1"/>
    <property type="molecule type" value="Genomic_DNA"/>
</dbReference>
<proteinExistence type="predicted"/>
<reference evidence="1" key="2">
    <citation type="submission" date="2023-05" db="EMBL/GenBank/DDBJ databases">
        <authorList>
            <consortium name="Lawrence Berkeley National Laboratory"/>
            <person name="Steindorff A."/>
            <person name="Hensen N."/>
            <person name="Bonometti L."/>
            <person name="Westerberg I."/>
            <person name="Brannstrom I.O."/>
            <person name="Guillou S."/>
            <person name="Cros-Aarteil S."/>
            <person name="Calhoun S."/>
            <person name="Haridas S."/>
            <person name="Kuo A."/>
            <person name="Mondo S."/>
            <person name="Pangilinan J."/>
            <person name="Riley R."/>
            <person name="Labutti K."/>
            <person name="Andreopoulos B."/>
            <person name="Lipzen A."/>
            <person name="Chen C."/>
            <person name="Yanf M."/>
            <person name="Daum C."/>
            <person name="Ng V."/>
            <person name="Clum A."/>
            <person name="Ohm R."/>
            <person name="Martin F."/>
            <person name="Silar P."/>
            <person name="Natvig D."/>
            <person name="Lalanne C."/>
            <person name="Gautier V."/>
            <person name="Ament-Velasquez S.L."/>
            <person name="Kruys A."/>
            <person name="Hutchinson M.I."/>
            <person name="Powell A.J."/>
            <person name="Barry K."/>
            <person name="Miller A.N."/>
            <person name="Grigoriev I.V."/>
            <person name="Debuchy R."/>
            <person name="Gladieux P."/>
            <person name="Thoren M.H."/>
            <person name="Johannesson H."/>
        </authorList>
    </citation>
    <scope>NUCLEOTIDE SEQUENCE</scope>
    <source>
        <strain evidence="1">PSN243</strain>
    </source>
</reference>
<organism evidence="1 2">
    <name type="scientific">Podospora aff. communis PSN243</name>
    <dbReference type="NCBI Taxonomy" id="3040156"/>
    <lineage>
        <taxon>Eukaryota</taxon>
        <taxon>Fungi</taxon>
        <taxon>Dikarya</taxon>
        <taxon>Ascomycota</taxon>
        <taxon>Pezizomycotina</taxon>
        <taxon>Sordariomycetes</taxon>
        <taxon>Sordariomycetidae</taxon>
        <taxon>Sordariales</taxon>
        <taxon>Podosporaceae</taxon>
        <taxon>Podospora</taxon>
    </lineage>
</organism>
<keyword evidence="2" id="KW-1185">Reference proteome</keyword>
<sequence length="234" mass="25850">MVSSILAHGDFQVQMRRNGTSSNAVAMKHHRGEMQTADFQLSGERHLRGNGQRVWASGAETSQPASATIPKQCSHRSLQPQHFHGSPRKTTAIAASGKAYYTRSLEAPLRTSSRARLLQFALITAQRDDNDLAATSTAHLPDRAPHIIKAWHRPLPDPAKEPNRKRAARRQRWLQKIDAAPRKEEGYRPTGPTIDQRLFGISLVSSPAPMLDSSYHAKLTSLLAATRAVTACRV</sequence>
<dbReference type="AlphaFoldDB" id="A0AAV9GVB3"/>
<evidence type="ECO:0000313" key="2">
    <source>
        <dbReference type="Proteomes" id="UP001321760"/>
    </source>
</evidence>
<name>A0AAV9GVB3_9PEZI</name>
<accession>A0AAV9GVB3</accession>
<evidence type="ECO:0000313" key="1">
    <source>
        <dbReference type="EMBL" id="KAK4451318.1"/>
    </source>
</evidence>
<protein>
    <submittedName>
        <fullName evidence="1">Uncharacterized protein</fullName>
    </submittedName>
</protein>
<comment type="caution">
    <text evidence="1">The sequence shown here is derived from an EMBL/GenBank/DDBJ whole genome shotgun (WGS) entry which is preliminary data.</text>
</comment>